<proteinExistence type="inferred from homology"/>
<dbReference type="Proteomes" id="UP000626092">
    <property type="component" value="Unassembled WGS sequence"/>
</dbReference>
<evidence type="ECO:0000313" key="5">
    <source>
        <dbReference type="Proteomes" id="UP000626092"/>
    </source>
</evidence>
<evidence type="ECO:0000259" key="3">
    <source>
        <dbReference type="Pfam" id="PF00656"/>
    </source>
</evidence>
<dbReference type="GO" id="GO:0005737">
    <property type="term" value="C:cytoplasm"/>
    <property type="evidence" value="ECO:0007669"/>
    <property type="project" value="TreeGrafter"/>
</dbReference>
<dbReference type="InterPro" id="IPR029030">
    <property type="entry name" value="Caspase-like_dom_sf"/>
</dbReference>
<dbReference type="InterPro" id="IPR050452">
    <property type="entry name" value="Metacaspase"/>
</dbReference>
<dbReference type="GO" id="GO:0006508">
    <property type="term" value="P:proteolysis"/>
    <property type="evidence" value="ECO:0007669"/>
    <property type="project" value="InterPro"/>
</dbReference>
<dbReference type="SUPFAM" id="SSF52129">
    <property type="entry name" value="Caspase-like"/>
    <property type="match status" value="1"/>
</dbReference>
<comment type="caution">
    <text evidence="4">The sequence shown here is derived from an EMBL/GenBank/DDBJ whole genome shotgun (WGS) entry which is preliminary data.</text>
</comment>
<evidence type="ECO:0000256" key="2">
    <source>
        <dbReference type="SAM" id="MobiDB-lite"/>
    </source>
</evidence>
<dbReference type="InterPro" id="IPR011600">
    <property type="entry name" value="Pept_C14_caspase"/>
</dbReference>
<dbReference type="PANTHER" id="PTHR48104">
    <property type="entry name" value="METACASPASE-4"/>
    <property type="match status" value="1"/>
</dbReference>
<feature type="compositionally biased region" description="Polar residues" evidence="2">
    <location>
        <begin position="347"/>
        <end position="360"/>
    </location>
</feature>
<dbReference type="Gene3D" id="3.40.50.12660">
    <property type="match status" value="1"/>
</dbReference>
<comment type="similarity">
    <text evidence="1">Belongs to the peptidase C14B family.</text>
</comment>
<dbReference type="OrthoDB" id="3223806at2759"/>
<evidence type="ECO:0000256" key="1">
    <source>
        <dbReference type="ARBA" id="ARBA00009005"/>
    </source>
</evidence>
<organism evidence="4 5">
    <name type="scientific">Rhododendron simsii</name>
    <name type="common">Sims's rhododendron</name>
    <dbReference type="NCBI Taxonomy" id="118357"/>
    <lineage>
        <taxon>Eukaryota</taxon>
        <taxon>Viridiplantae</taxon>
        <taxon>Streptophyta</taxon>
        <taxon>Embryophyta</taxon>
        <taxon>Tracheophyta</taxon>
        <taxon>Spermatophyta</taxon>
        <taxon>Magnoliopsida</taxon>
        <taxon>eudicotyledons</taxon>
        <taxon>Gunneridae</taxon>
        <taxon>Pentapetalae</taxon>
        <taxon>asterids</taxon>
        <taxon>Ericales</taxon>
        <taxon>Ericaceae</taxon>
        <taxon>Ericoideae</taxon>
        <taxon>Rhodoreae</taxon>
        <taxon>Rhododendron</taxon>
    </lineage>
</organism>
<protein>
    <recommendedName>
        <fullName evidence="3">Peptidase C14 caspase domain-containing protein</fullName>
    </recommendedName>
</protein>
<dbReference type="GO" id="GO:0004197">
    <property type="term" value="F:cysteine-type endopeptidase activity"/>
    <property type="evidence" value="ECO:0007669"/>
    <property type="project" value="InterPro"/>
</dbReference>
<accession>A0A834G7M7</accession>
<dbReference type="EMBL" id="WJXA01000011">
    <property type="protein sequence ID" value="KAF7127382.1"/>
    <property type="molecule type" value="Genomic_DNA"/>
</dbReference>
<dbReference type="PANTHER" id="PTHR48104:SF17">
    <property type="entry name" value="METACASPASE-3"/>
    <property type="match status" value="1"/>
</dbReference>
<sequence>MKHLLQVLQGPIKMAILPITPQNTTNIRKTKEMTRVRCTCGVLLSLPQGVSTARCPRCYATIVCPSNDGYYLPAANQYSNGYYHHQPPRPLPQLSPISMHGKKRAVLIGISYQGLGSTVKGSVNDVRFMTHFLVNWLGFPNESLLVLTEEERNPYLVPTKQNIRMAFRWLMEGCQSGDSLVFFYSGHGSQVPDFNGEEVDGFDESLCPVDYHTEGKILDDEINATIVRPLPYGAKLHAIIDACRSGTFLDLPFMCKMNKQGNYVWQDHRISTAYKGTSGGTAICFSACDDNETSLDTTAFTSDVVTGALTYCFIEAVQNERGLTYGRLLHSIRSKIRETQKRLNGPNAPSTPQVPQLSSSEKFDINSKPFTI</sequence>
<keyword evidence="5" id="KW-1185">Reference proteome</keyword>
<feature type="domain" description="Peptidase C14 caspase" evidence="3">
    <location>
        <begin position="102"/>
        <end position="360"/>
    </location>
</feature>
<reference evidence="4" key="1">
    <citation type="submission" date="2019-11" db="EMBL/GenBank/DDBJ databases">
        <authorList>
            <person name="Liu Y."/>
            <person name="Hou J."/>
            <person name="Li T.-Q."/>
            <person name="Guan C.-H."/>
            <person name="Wu X."/>
            <person name="Wu H.-Z."/>
            <person name="Ling F."/>
            <person name="Zhang R."/>
            <person name="Shi X.-G."/>
            <person name="Ren J.-P."/>
            <person name="Chen E.-F."/>
            <person name="Sun J.-M."/>
        </authorList>
    </citation>
    <scope>NUCLEOTIDE SEQUENCE</scope>
    <source>
        <strain evidence="4">Adult_tree_wgs_1</strain>
        <tissue evidence="4">Leaves</tissue>
    </source>
</reference>
<dbReference type="AlphaFoldDB" id="A0A834G7M7"/>
<feature type="region of interest" description="Disordered" evidence="2">
    <location>
        <begin position="339"/>
        <end position="372"/>
    </location>
</feature>
<name>A0A834G7M7_RHOSS</name>
<gene>
    <name evidence="4" type="ORF">RHSIM_Rhsim11G0137100</name>
</gene>
<evidence type="ECO:0000313" key="4">
    <source>
        <dbReference type="EMBL" id="KAF7127382.1"/>
    </source>
</evidence>
<dbReference type="Pfam" id="PF00656">
    <property type="entry name" value="Peptidase_C14"/>
    <property type="match status" value="1"/>
</dbReference>